<dbReference type="AlphaFoldDB" id="A0A6A6AKA3"/>
<keyword evidence="3" id="KW-1185">Reference proteome</keyword>
<feature type="region of interest" description="Disordered" evidence="1">
    <location>
        <begin position="61"/>
        <end position="103"/>
    </location>
</feature>
<dbReference type="EMBL" id="ML977502">
    <property type="protein sequence ID" value="KAF2131663.1"/>
    <property type="molecule type" value="Genomic_DNA"/>
</dbReference>
<accession>A0A6A6AKA3</accession>
<protein>
    <submittedName>
        <fullName evidence="2">Uncharacterized protein</fullName>
    </submittedName>
</protein>
<feature type="region of interest" description="Disordered" evidence="1">
    <location>
        <begin position="196"/>
        <end position="407"/>
    </location>
</feature>
<proteinExistence type="predicted"/>
<evidence type="ECO:0000256" key="1">
    <source>
        <dbReference type="SAM" id="MobiDB-lite"/>
    </source>
</evidence>
<feature type="region of interest" description="Disordered" evidence="1">
    <location>
        <begin position="1"/>
        <end position="29"/>
    </location>
</feature>
<evidence type="ECO:0000313" key="2">
    <source>
        <dbReference type="EMBL" id="KAF2131663.1"/>
    </source>
</evidence>
<evidence type="ECO:0000313" key="3">
    <source>
        <dbReference type="Proteomes" id="UP000799771"/>
    </source>
</evidence>
<feature type="compositionally biased region" description="Low complexity" evidence="1">
    <location>
        <begin position="261"/>
        <end position="276"/>
    </location>
</feature>
<feature type="compositionally biased region" description="Basic and acidic residues" evidence="1">
    <location>
        <begin position="369"/>
        <end position="401"/>
    </location>
</feature>
<dbReference type="OrthoDB" id="5374569at2759"/>
<feature type="compositionally biased region" description="Low complexity" evidence="1">
    <location>
        <begin position="329"/>
        <end position="349"/>
    </location>
</feature>
<reference evidence="2" key="1">
    <citation type="journal article" date="2020" name="Stud. Mycol.">
        <title>101 Dothideomycetes genomes: a test case for predicting lifestyles and emergence of pathogens.</title>
        <authorList>
            <person name="Haridas S."/>
            <person name="Albert R."/>
            <person name="Binder M."/>
            <person name="Bloem J."/>
            <person name="Labutti K."/>
            <person name="Salamov A."/>
            <person name="Andreopoulos B."/>
            <person name="Baker S."/>
            <person name="Barry K."/>
            <person name="Bills G."/>
            <person name="Bluhm B."/>
            <person name="Cannon C."/>
            <person name="Castanera R."/>
            <person name="Culley D."/>
            <person name="Daum C."/>
            <person name="Ezra D."/>
            <person name="Gonzalez J."/>
            <person name="Henrissat B."/>
            <person name="Kuo A."/>
            <person name="Liang C."/>
            <person name="Lipzen A."/>
            <person name="Lutzoni F."/>
            <person name="Magnuson J."/>
            <person name="Mondo S."/>
            <person name="Nolan M."/>
            <person name="Ohm R."/>
            <person name="Pangilinan J."/>
            <person name="Park H.-J."/>
            <person name="Ramirez L."/>
            <person name="Alfaro M."/>
            <person name="Sun H."/>
            <person name="Tritt A."/>
            <person name="Yoshinaga Y."/>
            <person name="Zwiers L.-H."/>
            <person name="Turgeon B."/>
            <person name="Goodwin S."/>
            <person name="Spatafora J."/>
            <person name="Crous P."/>
            <person name="Grigoriev I."/>
        </authorList>
    </citation>
    <scope>NUCLEOTIDE SEQUENCE</scope>
    <source>
        <strain evidence="2">CBS 119687</strain>
    </source>
</reference>
<dbReference type="RefSeq" id="XP_033526050.1">
    <property type="nucleotide sequence ID" value="XM_033667786.1"/>
</dbReference>
<organism evidence="2 3">
    <name type="scientific">Dothidotthia symphoricarpi CBS 119687</name>
    <dbReference type="NCBI Taxonomy" id="1392245"/>
    <lineage>
        <taxon>Eukaryota</taxon>
        <taxon>Fungi</taxon>
        <taxon>Dikarya</taxon>
        <taxon>Ascomycota</taxon>
        <taxon>Pezizomycotina</taxon>
        <taxon>Dothideomycetes</taxon>
        <taxon>Pleosporomycetidae</taxon>
        <taxon>Pleosporales</taxon>
        <taxon>Dothidotthiaceae</taxon>
        <taxon>Dothidotthia</taxon>
    </lineage>
</organism>
<gene>
    <name evidence="2" type="ORF">P153DRAFT_365234</name>
</gene>
<sequence length="407" mass="45097">MPRQLPWANKGGGSRVQAKQPLKSAKKTTRISSDIDDGFFDDTVLASTTKGKRRAVFESDDDFLDLPGDSSTSRARRRTEDGIRTGRALSSSPPLIADLSQPLSEPMRKGVSMFDLRDDEWMMVEDELLDTAKSFTRYLHMAEYERLKERIEEKKKEAAIARPVVAGAKLSAEGTMKAKAKVQEKRHMKAIRDVFASQNNDNDEFSSARSTVSKQPTNLHAARDTDSDDLDAPRRPPKSTAPMATIRESLAPTRPVNRNPKSSSLQHSKSASLSSSTTFVKPAPPLPTTRPRTAASRTNRATPFDMLDDYVPRANHSVTTKGQHEAQKSRPSLQSSSPAQPSRPSSAQSGRKPSPVRPIDLFDDWGSGKNKEVADRLAKRKAEREKDAKEKEKGKAVKLDDIPTFLF</sequence>
<name>A0A6A6AKA3_9PLEO</name>
<feature type="compositionally biased region" description="Low complexity" evidence="1">
    <location>
        <begin position="289"/>
        <end position="303"/>
    </location>
</feature>
<dbReference type="GeneID" id="54408218"/>
<dbReference type="Proteomes" id="UP000799771">
    <property type="component" value="Unassembled WGS sequence"/>
</dbReference>
<feature type="compositionally biased region" description="Polar residues" evidence="1">
    <location>
        <begin position="196"/>
        <end position="218"/>
    </location>
</feature>